<keyword evidence="2" id="KW-1185">Reference proteome</keyword>
<evidence type="ECO:0000313" key="1">
    <source>
        <dbReference type="EMBL" id="NKE69772.1"/>
    </source>
</evidence>
<accession>A0A7X6DMD8</accession>
<comment type="caution">
    <text evidence="1">The sequence shown here is derived from an EMBL/GenBank/DDBJ whole genome shotgun (WGS) entry which is preliminary data.</text>
</comment>
<dbReference type="Proteomes" id="UP000534783">
    <property type="component" value="Unassembled WGS sequence"/>
</dbReference>
<proteinExistence type="predicted"/>
<organism evidence="1 2">
    <name type="scientific">Candidatus Manganitrophus noduliformans</name>
    <dbReference type="NCBI Taxonomy" id="2606439"/>
    <lineage>
        <taxon>Bacteria</taxon>
        <taxon>Pseudomonadati</taxon>
        <taxon>Nitrospirota</taxon>
        <taxon>Nitrospiria</taxon>
        <taxon>Candidatus Troglogloeales</taxon>
        <taxon>Candidatus Manganitrophaceae</taxon>
        <taxon>Candidatus Manganitrophus</taxon>
    </lineage>
</organism>
<dbReference type="CDD" id="cd01745">
    <property type="entry name" value="GATase1_2"/>
    <property type="match status" value="1"/>
</dbReference>
<dbReference type="GO" id="GO:0006598">
    <property type="term" value="P:polyamine catabolic process"/>
    <property type="evidence" value="ECO:0007669"/>
    <property type="project" value="TreeGrafter"/>
</dbReference>
<dbReference type="PANTHER" id="PTHR43235:SF1">
    <property type="entry name" value="GLUTAMINE AMIDOTRANSFERASE PB2B2.05-RELATED"/>
    <property type="match status" value="1"/>
</dbReference>
<dbReference type="EMBL" id="VTOW01000001">
    <property type="protein sequence ID" value="NKE69772.1"/>
    <property type="molecule type" value="Genomic_DNA"/>
</dbReference>
<dbReference type="RefSeq" id="WP_168058056.1">
    <property type="nucleotide sequence ID" value="NZ_VTOW01000001.1"/>
</dbReference>
<name>A0A7X6DMD8_9BACT</name>
<dbReference type="InterPro" id="IPR029062">
    <property type="entry name" value="Class_I_gatase-like"/>
</dbReference>
<protein>
    <submittedName>
        <fullName evidence="1">Gamma-glutamyl-gamma-aminobutyrate hydrolase family protein</fullName>
    </submittedName>
</protein>
<keyword evidence="1" id="KW-0378">Hydrolase</keyword>
<sequence length="247" mass="27141">MRPIIGITSDYNDGDRPEFGGKIPTCFLRDRYVHAIEATGGIPMILPPLASPSNSARSILERIDGLLLTGSGPDIDPEIYGEFRRFPFKTVHPKRFLLERELVRQAKKKGMPILGICGGMQLMNVAAGGSLYQDIKGQIPKAMQHQRGGKPAHLIEVKQGTLLSKILKGDRLRVNSAHHQGVKQVAPGYVVNAEADDGVIEGIEAVGYPFVLGVQWHPEFLNPDDQSTTLFKAFLKMAARHGKNSIR</sequence>
<dbReference type="PANTHER" id="PTHR43235">
    <property type="entry name" value="GLUTAMINE AMIDOTRANSFERASE PB2B2.05-RELATED"/>
    <property type="match status" value="1"/>
</dbReference>
<dbReference type="PROSITE" id="PS51273">
    <property type="entry name" value="GATASE_TYPE_1"/>
    <property type="match status" value="1"/>
</dbReference>
<dbReference type="InterPro" id="IPR011697">
    <property type="entry name" value="Peptidase_C26"/>
</dbReference>
<dbReference type="GO" id="GO:0005829">
    <property type="term" value="C:cytosol"/>
    <property type="evidence" value="ECO:0007669"/>
    <property type="project" value="TreeGrafter"/>
</dbReference>
<dbReference type="Gene3D" id="3.40.50.880">
    <property type="match status" value="1"/>
</dbReference>
<reference evidence="1 2" key="1">
    <citation type="journal article" date="2020" name="Nature">
        <title>Bacterial chemolithoautotrophy via manganese oxidation.</title>
        <authorList>
            <person name="Yu H."/>
            <person name="Leadbetter J.R."/>
        </authorList>
    </citation>
    <scope>NUCLEOTIDE SEQUENCE [LARGE SCALE GENOMIC DNA]</scope>
    <source>
        <strain evidence="1 2">Mn-1</strain>
    </source>
</reference>
<dbReference type="AlphaFoldDB" id="A0A7X6DMD8"/>
<dbReference type="InterPro" id="IPR044668">
    <property type="entry name" value="PuuD-like"/>
</dbReference>
<dbReference type="GO" id="GO:0033969">
    <property type="term" value="F:gamma-glutamyl-gamma-aminobutyrate hydrolase activity"/>
    <property type="evidence" value="ECO:0007669"/>
    <property type="project" value="TreeGrafter"/>
</dbReference>
<evidence type="ECO:0000313" key="2">
    <source>
        <dbReference type="Proteomes" id="UP000534783"/>
    </source>
</evidence>
<dbReference type="SUPFAM" id="SSF52317">
    <property type="entry name" value="Class I glutamine amidotransferase-like"/>
    <property type="match status" value="1"/>
</dbReference>
<gene>
    <name evidence="1" type="ORF">MNODULE_03300</name>
</gene>
<dbReference type="Pfam" id="PF07722">
    <property type="entry name" value="Peptidase_C26"/>
    <property type="match status" value="1"/>
</dbReference>